<dbReference type="InterPro" id="IPR000352">
    <property type="entry name" value="Pep_chain_release_fac_I"/>
</dbReference>
<dbReference type="SUPFAM" id="SSF75620">
    <property type="entry name" value="Release factor"/>
    <property type="match status" value="1"/>
</dbReference>
<dbReference type="InterPro" id="IPR045853">
    <property type="entry name" value="Pep_chain_release_fac_I_sf"/>
</dbReference>
<evidence type="ECO:0000313" key="4">
    <source>
        <dbReference type="EMBL" id="GGE40360.1"/>
    </source>
</evidence>
<sequence>MNKDKLLAEITFKTTLSGGPGGQHVNKTETKVLVNWDIENSQAVSDDEKNRIASKLSSKINKEGELQVASAKTRSQHQNKQIAIDVLVELVEKALMPKKKRKKSKPSFQSKLKRLKKKKIHSEKKKLRKNPRL</sequence>
<organism evidence="4 5">
    <name type="scientific">Psychroflexus planctonicus</name>
    <dbReference type="NCBI Taxonomy" id="1526575"/>
    <lineage>
        <taxon>Bacteria</taxon>
        <taxon>Pseudomonadati</taxon>
        <taxon>Bacteroidota</taxon>
        <taxon>Flavobacteriia</taxon>
        <taxon>Flavobacteriales</taxon>
        <taxon>Flavobacteriaceae</taxon>
        <taxon>Psychroflexus</taxon>
    </lineage>
</organism>
<feature type="domain" description="Prokaryotic-type class I peptide chain release factors" evidence="3">
    <location>
        <begin position="9"/>
        <end position="126"/>
    </location>
</feature>
<evidence type="ECO:0000313" key="5">
    <source>
        <dbReference type="Proteomes" id="UP000599179"/>
    </source>
</evidence>
<dbReference type="Gene3D" id="3.30.160.20">
    <property type="match status" value="1"/>
</dbReference>
<protein>
    <recommendedName>
        <fullName evidence="3">Prokaryotic-type class I peptide chain release factors domain-containing protein</fullName>
    </recommendedName>
</protein>
<proteinExistence type="inferred from homology"/>
<dbReference type="Pfam" id="PF00472">
    <property type="entry name" value="RF-1"/>
    <property type="match status" value="1"/>
</dbReference>
<dbReference type="PANTHER" id="PTHR47814:SF1">
    <property type="entry name" value="PEPTIDYL-TRNA HYDROLASE ARFB"/>
    <property type="match status" value="1"/>
</dbReference>
<accession>A0ABQ1SJT2</accession>
<dbReference type="PANTHER" id="PTHR47814">
    <property type="entry name" value="PEPTIDYL-TRNA HYDROLASE ARFB"/>
    <property type="match status" value="1"/>
</dbReference>
<evidence type="ECO:0000259" key="3">
    <source>
        <dbReference type="Pfam" id="PF00472"/>
    </source>
</evidence>
<keyword evidence="5" id="KW-1185">Reference proteome</keyword>
<dbReference type="Proteomes" id="UP000599179">
    <property type="component" value="Unassembled WGS sequence"/>
</dbReference>
<gene>
    <name evidence="4" type="ORF">GCM10010832_20620</name>
</gene>
<dbReference type="NCBIfam" id="NF006718">
    <property type="entry name" value="PRK09256.1"/>
    <property type="match status" value="1"/>
</dbReference>
<comment type="similarity">
    <text evidence="1">Belongs to the prokaryotic/mitochondrial release factor family.</text>
</comment>
<dbReference type="EMBL" id="BMGM01000009">
    <property type="protein sequence ID" value="GGE40360.1"/>
    <property type="molecule type" value="Genomic_DNA"/>
</dbReference>
<evidence type="ECO:0000256" key="1">
    <source>
        <dbReference type="ARBA" id="ARBA00010835"/>
    </source>
</evidence>
<dbReference type="RefSeq" id="WP_188459052.1">
    <property type="nucleotide sequence ID" value="NZ_BMGM01000009.1"/>
</dbReference>
<evidence type="ECO:0000256" key="2">
    <source>
        <dbReference type="SAM" id="MobiDB-lite"/>
    </source>
</evidence>
<reference evidence="5" key="1">
    <citation type="journal article" date="2019" name="Int. J. Syst. Evol. Microbiol.">
        <title>The Global Catalogue of Microorganisms (GCM) 10K type strain sequencing project: providing services to taxonomists for standard genome sequencing and annotation.</title>
        <authorList>
            <consortium name="The Broad Institute Genomics Platform"/>
            <consortium name="The Broad Institute Genome Sequencing Center for Infectious Disease"/>
            <person name="Wu L."/>
            <person name="Ma J."/>
        </authorList>
    </citation>
    <scope>NUCLEOTIDE SEQUENCE [LARGE SCALE GENOMIC DNA]</scope>
    <source>
        <strain evidence="5">CGMCC 1.12931</strain>
    </source>
</reference>
<comment type="caution">
    <text evidence="4">The sequence shown here is derived from an EMBL/GenBank/DDBJ whole genome shotgun (WGS) entry which is preliminary data.</text>
</comment>
<name>A0ABQ1SJT2_9FLAO</name>
<feature type="region of interest" description="Disordered" evidence="2">
    <location>
        <begin position="97"/>
        <end position="133"/>
    </location>
</feature>